<evidence type="ECO:0000313" key="1">
    <source>
        <dbReference type="EMBL" id="KAI0088208.1"/>
    </source>
</evidence>
<name>A0ACB8U1V3_9APHY</name>
<accession>A0ACB8U1V3</accession>
<sequence>MAKRLSTKQDYQSLIDDYDTWLFDCDGVLWEGNRLIPGATDILAFLRSQNKSVIFVTNNATQSRRMYKGKFDKLGVEAHVDEIFGSAYAAAVYISSVVKLPKDKKVYVVGMAGIEEELGVENIQCIGGTDPVDNTLEPFDFGSWKPDPSVGAVLCGLDLSVNYTKLSKAFQYLLKNPECHFLATNGDSTYPSAYGLLPGAGAVMSPVKTALGREPLYIGKPNPTMLECIKAKHHFDPKRTIMVGDRLNTDIEFGRNGGLSTLLVLSGITKESDITGPNASSTVPEYVTGSVGDFRAVIP</sequence>
<organism evidence="1 2">
    <name type="scientific">Irpex rosettiformis</name>
    <dbReference type="NCBI Taxonomy" id="378272"/>
    <lineage>
        <taxon>Eukaryota</taxon>
        <taxon>Fungi</taxon>
        <taxon>Dikarya</taxon>
        <taxon>Basidiomycota</taxon>
        <taxon>Agaricomycotina</taxon>
        <taxon>Agaricomycetes</taxon>
        <taxon>Polyporales</taxon>
        <taxon>Irpicaceae</taxon>
        <taxon>Irpex</taxon>
    </lineage>
</organism>
<proteinExistence type="predicted"/>
<dbReference type="Proteomes" id="UP001055072">
    <property type="component" value="Unassembled WGS sequence"/>
</dbReference>
<gene>
    <name evidence="1" type="ORF">BDY19DRAFT_891221</name>
</gene>
<evidence type="ECO:0000313" key="2">
    <source>
        <dbReference type="Proteomes" id="UP001055072"/>
    </source>
</evidence>
<dbReference type="EMBL" id="MU274914">
    <property type="protein sequence ID" value="KAI0088208.1"/>
    <property type="molecule type" value="Genomic_DNA"/>
</dbReference>
<keyword evidence="2" id="KW-1185">Reference proteome</keyword>
<reference evidence="1" key="1">
    <citation type="journal article" date="2021" name="Environ. Microbiol.">
        <title>Gene family expansions and transcriptome signatures uncover fungal adaptations to wood decay.</title>
        <authorList>
            <person name="Hage H."/>
            <person name="Miyauchi S."/>
            <person name="Viragh M."/>
            <person name="Drula E."/>
            <person name="Min B."/>
            <person name="Chaduli D."/>
            <person name="Navarro D."/>
            <person name="Favel A."/>
            <person name="Norest M."/>
            <person name="Lesage-Meessen L."/>
            <person name="Balint B."/>
            <person name="Merenyi Z."/>
            <person name="de Eugenio L."/>
            <person name="Morin E."/>
            <person name="Martinez A.T."/>
            <person name="Baldrian P."/>
            <person name="Stursova M."/>
            <person name="Martinez M.J."/>
            <person name="Novotny C."/>
            <person name="Magnuson J.K."/>
            <person name="Spatafora J.W."/>
            <person name="Maurice S."/>
            <person name="Pangilinan J."/>
            <person name="Andreopoulos W."/>
            <person name="LaButti K."/>
            <person name="Hundley H."/>
            <person name="Na H."/>
            <person name="Kuo A."/>
            <person name="Barry K."/>
            <person name="Lipzen A."/>
            <person name="Henrissat B."/>
            <person name="Riley R."/>
            <person name="Ahrendt S."/>
            <person name="Nagy L.G."/>
            <person name="Grigoriev I.V."/>
            <person name="Martin F."/>
            <person name="Rosso M.N."/>
        </authorList>
    </citation>
    <scope>NUCLEOTIDE SEQUENCE</scope>
    <source>
        <strain evidence="1">CBS 384.51</strain>
    </source>
</reference>
<protein>
    <submittedName>
        <fullName evidence="1">2-phosphoglycolate phosphatase</fullName>
    </submittedName>
</protein>
<comment type="caution">
    <text evidence="1">The sequence shown here is derived from an EMBL/GenBank/DDBJ whole genome shotgun (WGS) entry which is preliminary data.</text>
</comment>